<dbReference type="SMART" id="SM01043">
    <property type="entry name" value="BTAD"/>
    <property type="match status" value="1"/>
</dbReference>
<comment type="similarity">
    <text evidence="1">Belongs to the AfsR/DnrI/RedD regulatory family.</text>
</comment>
<dbReference type="InterPro" id="IPR036388">
    <property type="entry name" value="WH-like_DNA-bd_sf"/>
</dbReference>
<sequence length="263" mass="29509">MQNSHREFRVLGPVTAWQGEREIPLKGSKQRTMFAALLFQSGQVVSDLRLGELLWGDRPPATASAQIHTYASRLRRQLAPAVTITRHHPGYLLQVIYGQVDIDLFESQVRFGHGALRLGRHEESVTWFRSALRLWHGAALSNVTEHLIEAERPRLEEARLMTLSARIDAELALGLHERLISEVVDLVYQYPLQEGFRAQLMIALDHGGCREEALSVYREGRRLLAEELGVDPSPTLRSVYQALLSSDSAECLTLTDCYGAGVS</sequence>
<proteinExistence type="inferred from homology"/>
<comment type="caution">
    <text evidence="7">The sequence shown here is derived from an EMBL/GenBank/DDBJ whole genome shotgun (WGS) entry which is preliminary data.</text>
</comment>
<gene>
    <name evidence="7" type="ORF">GCM10022419_081930</name>
</gene>
<evidence type="ECO:0000256" key="4">
    <source>
        <dbReference type="ARBA" id="ARBA00023163"/>
    </source>
</evidence>
<feature type="DNA-binding region" description="OmpR/PhoB-type" evidence="5">
    <location>
        <begin position="1"/>
        <end position="95"/>
    </location>
</feature>
<dbReference type="SMART" id="SM00862">
    <property type="entry name" value="Trans_reg_C"/>
    <property type="match status" value="1"/>
</dbReference>
<dbReference type="PANTHER" id="PTHR35807">
    <property type="entry name" value="TRANSCRIPTIONAL REGULATOR REDD-RELATED"/>
    <property type="match status" value="1"/>
</dbReference>
<keyword evidence="4" id="KW-0804">Transcription</keyword>
<dbReference type="SUPFAM" id="SSF46894">
    <property type="entry name" value="C-terminal effector domain of the bipartite response regulators"/>
    <property type="match status" value="1"/>
</dbReference>
<dbReference type="CDD" id="cd15831">
    <property type="entry name" value="BTAD"/>
    <property type="match status" value="1"/>
</dbReference>
<reference evidence="8" key="1">
    <citation type="journal article" date="2019" name="Int. J. Syst. Evol. Microbiol.">
        <title>The Global Catalogue of Microorganisms (GCM) 10K type strain sequencing project: providing services to taxonomists for standard genome sequencing and annotation.</title>
        <authorList>
            <consortium name="The Broad Institute Genomics Platform"/>
            <consortium name="The Broad Institute Genome Sequencing Center for Infectious Disease"/>
            <person name="Wu L."/>
            <person name="Ma J."/>
        </authorList>
    </citation>
    <scope>NUCLEOTIDE SEQUENCE [LARGE SCALE GENOMIC DNA]</scope>
    <source>
        <strain evidence="8">JCM 17326</strain>
    </source>
</reference>
<dbReference type="InterPro" id="IPR016032">
    <property type="entry name" value="Sig_transdc_resp-reg_C-effctor"/>
</dbReference>
<evidence type="ECO:0000256" key="5">
    <source>
        <dbReference type="PROSITE-ProRule" id="PRU01091"/>
    </source>
</evidence>
<evidence type="ECO:0000256" key="3">
    <source>
        <dbReference type="ARBA" id="ARBA00023125"/>
    </source>
</evidence>
<keyword evidence="2" id="KW-0805">Transcription regulation</keyword>
<evidence type="ECO:0000313" key="8">
    <source>
        <dbReference type="Proteomes" id="UP001500630"/>
    </source>
</evidence>
<keyword evidence="3 5" id="KW-0238">DNA-binding</keyword>
<dbReference type="InterPro" id="IPR005158">
    <property type="entry name" value="BTAD"/>
</dbReference>
<evidence type="ECO:0000256" key="1">
    <source>
        <dbReference type="ARBA" id="ARBA00005820"/>
    </source>
</evidence>
<evidence type="ECO:0000259" key="6">
    <source>
        <dbReference type="PROSITE" id="PS51755"/>
    </source>
</evidence>
<dbReference type="InterPro" id="IPR051677">
    <property type="entry name" value="AfsR-DnrI-RedD_regulator"/>
</dbReference>
<dbReference type="InterPro" id="IPR011990">
    <property type="entry name" value="TPR-like_helical_dom_sf"/>
</dbReference>
<dbReference type="InterPro" id="IPR001867">
    <property type="entry name" value="OmpR/PhoB-type_DNA-bd"/>
</dbReference>
<name>A0ABP6YR82_9ACTN</name>
<dbReference type="EMBL" id="BAABDQ010000023">
    <property type="protein sequence ID" value="GAA3587313.1"/>
    <property type="molecule type" value="Genomic_DNA"/>
</dbReference>
<keyword evidence="8" id="KW-1185">Reference proteome</keyword>
<evidence type="ECO:0000313" key="7">
    <source>
        <dbReference type="EMBL" id="GAA3587313.1"/>
    </source>
</evidence>
<organism evidence="7 8">
    <name type="scientific">Nonomuraea rosea</name>
    <dbReference type="NCBI Taxonomy" id="638574"/>
    <lineage>
        <taxon>Bacteria</taxon>
        <taxon>Bacillati</taxon>
        <taxon>Actinomycetota</taxon>
        <taxon>Actinomycetes</taxon>
        <taxon>Streptosporangiales</taxon>
        <taxon>Streptosporangiaceae</taxon>
        <taxon>Nonomuraea</taxon>
    </lineage>
</organism>
<feature type="domain" description="OmpR/PhoB-type" evidence="6">
    <location>
        <begin position="1"/>
        <end position="95"/>
    </location>
</feature>
<dbReference type="Gene3D" id="1.25.40.10">
    <property type="entry name" value="Tetratricopeptide repeat domain"/>
    <property type="match status" value="1"/>
</dbReference>
<dbReference type="Pfam" id="PF03704">
    <property type="entry name" value="BTAD"/>
    <property type="match status" value="1"/>
</dbReference>
<protein>
    <recommendedName>
        <fullName evidence="6">OmpR/PhoB-type domain-containing protein</fullName>
    </recommendedName>
</protein>
<dbReference type="Proteomes" id="UP001500630">
    <property type="component" value="Unassembled WGS sequence"/>
</dbReference>
<accession>A0ABP6YR82</accession>
<dbReference type="PROSITE" id="PS51755">
    <property type="entry name" value="OMPR_PHOB"/>
    <property type="match status" value="1"/>
</dbReference>
<dbReference type="SUPFAM" id="SSF48452">
    <property type="entry name" value="TPR-like"/>
    <property type="match status" value="1"/>
</dbReference>
<dbReference type="PANTHER" id="PTHR35807:SF1">
    <property type="entry name" value="TRANSCRIPTIONAL REGULATOR REDD"/>
    <property type="match status" value="1"/>
</dbReference>
<dbReference type="Gene3D" id="1.10.10.10">
    <property type="entry name" value="Winged helix-like DNA-binding domain superfamily/Winged helix DNA-binding domain"/>
    <property type="match status" value="1"/>
</dbReference>
<evidence type="ECO:0000256" key="2">
    <source>
        <dbReference type="ARBA" id="ARBA00023015"/>
    </source>
</evidence>